<feature type="region of interest" description="Disordered" evidence="1">
    <location>
        <begin position="97"/>
        <end position="124"/>
    </location>
</feature>
<keyword evidence="3" id="KW-1185">Reference proteome</keyword>
<sequence>MYRNRLEPYLRWGVVFLPPLLPRKLYADVSQLARPPPRKLYAPAPSLPHVCLLVSLTPTCPHCSSPGPPPLLPPTRKVYADLLGTSDVPTLPSPVAPTSCRTCAGSDPRSGPRYGPWSAIPSHT</sequence>
<organism evidence="2 3">
    <name type="scientific">Tulasnella calospora MUT 4182</name>
    <dbReference type="NCBI Taxonomy" id="1051891"/>
    <lineage>
        <taxon>Eukaryota</taxon>
        <taxon>Fungi</taxon>
        <taxon>Dikarya</taxon>
        <taxon>Basidiomycota</taxon>
        <taxon>Agaricomycotina</taxon>
        <taxon>Agaricomycetes</taxon>
        <taxon>Cantharellales</taxon>
        <taxon>Tulasnellaceae</taxon>
        <taxon>Tulasnella</taxon>
    </lineage>
</organism>
<dbReference type="EMBL" id="KN823116">
    <property type="protein sequence ID" value="KIO22170.1"/>
    <property type="molecule type" value="Genomic_DNA"/>
</dbReference>
<name>A0A0C3Q1P0_9AGAM</name>
<evidence type="ECO:0000256" key="1">
    <source>
        <dbReference type="SAM" id="MobiDB-lite"/>
    </source>
</evidence>
<proteinExistence type="predicted"/>
<evidence type="ECO:0000313" key="2">
    <source>
        <dbReference type="EMBL" id="KIO22170.1"/>
    </source>
</evidence>
<dbReference type="HOGENOM" id="CLU_2005576_0_0_1"/>
<accession>A0A0C3Q1P0</accession>
<reference evidence="2 3" key="1">
    <citation type="submission" date="2014-04" db="EMBL/GenBank/DDBJ databases">
        <authorList>
            <consortium name="DOE Joint Genome Institute"/>
            <person name="Kuo A."/>
            <person name="Girlanda M."/>
            <person name="Perotto S."/>
            <person name="Kohler A."/>
            <person name="Nagy L.G."/>
            <person name="Floudas D."/>
            <person name="Copeland A."/>
            <person name="Barry K.W."/>
            <person name="Cichocki N."/>
            <person name="Veneault-Fourrey C."/>
            <person name="LaButti K."/>
            <person name="Lindquist E.A."/>
            <person name="Lipzen A."/>
            <person name="Lundell T."/>
            <person name="Morin E."/>
            <person name="Murat C."/>
            <person name="Sun H."/>
            <person name="Tunlid A."/>
            <person name="Henrissat B."/>
            <person name="Grigoriev I.V."/>
            <person name="Hibbett D.S."/>
            <person name="Martin F."/>
            <person name="Nordberg H.P."/>
            <person name="Cantor M.N."/>
            <person name="Hua S.X."/>
        </authorList>
    </citation>
    <scope>NUCLEOTIDE SEQUENCE [LARGE SCALE GENOMIC DNA]</scope>
    <source>
        <strain evidence="2 3">MUT 4182</strain>
    </source>
</reference>
<gene>
    <name evidence="2" type="ORF">M407DRAFT_119781</name>
</gene>
<dbReference type="Proteomes" id="UP000054248">
    <property type="component" value="Unassembled WGS sequence"/>
</dbReference>
<protein>
    <submittedName>
        <fullName evidence="2">Uncharacterized protein</fullName>
    </submittedName>
</protein>
<evidence type="ECO:0000313" key="3">
    <source>
        <dbReference type="Proteomes" id="UP000054248"/>
    </source>
</evidence>
<reference evidence="3" key="2">
    <citation type="submission" date="2015-01" db="EMBL/GenBank/DDBJ databases">
        <title>Evolutionary Origins and Diversification of the Mycorrhizal Mutualists.</title>
        <authorList>
            <consortium name="DOE Joint Genome Institute"/>
            <consortium name="Mycorrhizal Genomics Consortium"/>
            <person name="Kohler A."/>
            <person name="Kuo A."/>
            <person name="Nagy L.G."/>
            <person name="Floudas D."/>
            <person name="Copeland A."/>
            <person name="Barry K.W."/>
            <person name="Cichocki N."/>
            <person name="Veneault-Fourrey C."/>
            <person name="LaButti K."/>
            <person name="Lindquist E.A."/>
            <person name="Lipzen A."/>
            <person name="Lundell T."/>
            <person name="Morin E."/>
            <person name="Murat C."/>
            <person name="Riley R."/>
            <person name="Ohm R."/>
            <person name="Sun H."/>
            <person name="Tunlid A."/>
            <person name="Henrissat B."/>
            <person name="Grigoriev I.V."/>
            <person name="Hibbett D.S."/>
            <person name="Martin F."/>
        </authorList>
    </citation>
    <scope>NUCLEOTIDE SEQUENCE [LARGE SCALE GENOMIC DNA]</scope>
    <source>
        <strain evidence="3">MUT 4182</strain>
    </source>
</reference>
<dbReference type="AlphaFoldDB" id="A0A0C3Q1P0"/>